<name>A0A9X9QZ41_NEISU</name>
<dbReference type="AlphaFoldDB" id="A0A9X9QZ41"/>
<dbReference type="Proteomes" id="UP000626795">
    <property type="component" value="Unassembled WGS sequence"/>
</dbReference>
<reference evidence="1" key="1">
    <citation type="submission" date="2019-05" db="EMBL/GenBank/DDBJ databases">
        <authorList>
            <person name="Hibberd M."/>
        </authorList>
    </citation>
    <scope>NUCLEOTIDE SEQUENCE</scope>
    <source>
        <strain evidence="1">Neisseria_subflava_BgEED23</strain>
    </source>
</reference>
<accession>A0A9X9QZ41</accession>
<sequence>MPHSFVKKGLLYRKTDRSSDYPTDVAFRDKVYVKPCIFP</sequence>
<organism evidence="1 2">
    <name type="scientific">Neisseria subflava</name>
    <dbReference type="NCBI Taxonomy" id="28449"/>
    <lineage>
        <taxon>Bacteria</taxon>
        <taxon>Pseudomonadati</taxon>
        <taxon>Pseudomonadota</taxon>
        <taxon>Betaproteobacteria</taxon>
        <taxon>Neisseriales</taxon>
        <taxon>Neisseriaceae</taxon>
        <taxon>Neisseria</taxon>
    </lineage>
</organism>
<evidence type="ECO:0000313" key="2">
    <source>
        <dbReference type="Proteomes" id="UP000626795"/>
    </source>
</evidence>
<comment type="caution">
    <text evidence="1">The sequence shown here is derived from an EMBL/GenBank/DDBJ whole genome shotgun (WGS) entry which is preliminary data.</text>
</comment>
<gene>
    <name evidence="1" type="ORF">ONOEEDHL_00386</name>
</gene>
<protein>
    <submittedName>
        <fullName evidence="1">Uncharacterized protein</fullName>
    </submittedName>
</protein>
<evidence type="ECO:0000313" key="1">
    <source>
        <dbReference type="EMBL" id="VTY06079.1"/>
    </source>
</evidence>
<dbReference type="EMBL" id="CABFLZ010000022">
    <property type="protein sequence ID" value="VTY06079.1"/>
    <property type="molecule type" value="Genomic_DNA"/>
</dbReference>
<keyword evidence="2" id="KW-1185">Reference proteome</keyword>
<proteinExistence type="predicted"/>